<accession>A0ABZ2LKN9</accession>
<dbReference type="Proteomes" id="UP001370348">
    <property type="component" value="Chromosome"/>
</dbReference>
<proteinExistence type="predicted"/>
<name>A0ABZ2LKN9_9BACT</name>
<organism evidence="1 2">
    <name type="scientific">Pendulispora albinea</name>
    <dbReference type="NCBI Taxonomy" id="2741071"/>
    <lineage>
        <taxon>Bacteria</taxon>
        <taxon>Pseudomonadati</taxon>
        <taxon>Myxococcota</taxon>
        <taxon>Myxococcia</taxon>
        <taxon>Myxococcales</taxon>
        <taxon>Sorangiineae</taxon>
        <taxon>Pendulisporaceae</taxon>
        <taxon>Pendulispora</taxon>
    </lineage>
</organism>
<gene>
    <name evidence="1" type="ORF">LZC94_25780</name>
</gene>
<dbReference type="PROSITE" id="PS51257">
    <property type="entry name" value="PROKAR_LIPOPROTEIN"/>
    <property type="match status" value="1"/>
</dbReference>
<reference evidence="1 2" key="1">
    <citation type="submission" date="2021-12" db="EMBL/GenBank/DDBJ databases">
        <title>Discovery of the Pendulisporaceae a myxobacterial family with distinct sporulation behavior and unique specialized metabolism.</title>
        <authorList>
            <person name="Garcia R."/>
            <person name="Popoff A."/>
            <person name="Bader C.D."/>
            <person name="Loehr J."/>
            <person name="Walesch S."/>
            <person name="Walt C."/>
            <person name="Boldt J."/>
            <person name="Bunk B."/>
            <person name="Haeckl F.J.F.P.J."/>
            <person name="Gunesch A.P."/>
            <person name="Birkelbach J."/>
            <person name="Nuebel U."/>
            <person name="Pietschmann T."/>
            <person name="Bach T."/>
            <person name="Mueller R."/>
        </authorList>
    </citation>
    <scope>NUCLEOTIDE SEQUENCE [LARGE SCALE GENOMIC DNA]</scope>
    <source>
        <strain evidence="1 2">MSr11954</strain>
    </source>
</reference>
<sequence length="349" mass="38089">MKGSHHKSGQASFAFLLLVVLALAVSAVGCPCVRSAVNADAGLRWWLFSKFGASKVCPEMQKRGVPLKMALVGPNSVGRFFPAQCVVNVNEQEHSMVVDVTGSGYVVLPFTRRVGFYAGVSVEYKPDFRLEEDAMYVWGRFTRAMRQPDLRLLGVENQVINLATQTPLGDLATVLGRGVLESEISKGFTVVRLEDGDDFTLGILNPPERPKRYFKGIGDNVVLESNVTELATASRDYLGPFEIAQNNAALYARLRVTGAPVDYFVVDRQTGDNWRHAYESARPMGPNPGPSIAYGQATQGEMARAFPVPPGSYYLVVENRAPAAVGLLGMPMPFEARSTLTYSIESSAR</sequence>
<evidence type="ECO:0000313" key="1">
    <source>
        <dbReference type="EMBL" id="WXB11270.1"/>
    </source>
</evidence>
<keyword evidence="2" id="KW-1185">Reference proteome</keyword>
<evidence type="ECO:0000313" key="2">
    <source>
        <dbReference type="Proteomes" id="UP001370348"/>
    </source>
</evidence>
<protein>
    <submittedName>
        <fullName evidence="1">Uncharacterized protein</fullName>
    </submittedName>
</protein>
<dbReference type="EMBL" id="CP089984">
    <property type="protein sequence ID" value="WXB11270.1"/>
    <property type="molecule type" value="Genomic_DNA"/>
</dbReference>
<dbReference type="RefSeq" id="WP_394820886.1">
    <property type="nucleotide sequence ID" value="NZ_CP089984.1"/>
</dbReference>